<feature type="transmembrane region" description="Helical" evidence="2">
    <location>
        <begin position="82"/>
        <end position="99"/>
    </location>
</feature>
<dbReference type="PANTHER" id="PTHR34351">
    <property type="entry name" value="SLR1927 PROTEIN-RELATED"/>
    <property type="match status" value="1"/>
</dbReference>
<feature type="region of interest" description="Disordered" evidence="1">
    <location>
        <begin position="1"/>
        <end position="62"/>
    </location>
</feature>
<evidence type="ECO:0000313" key="3">
    <source>
        <dbReference type="EMBL" id="VEG74337.1"/>
    </source>
</evidence>
<accession>A0A448KBN2</accession>
<keyword evidence="2" id="KW-1133">Transmembrane helix</keyword>
<name>A0A448KBN2_9ACTO</name>
<feature type="transmembrane region" description="Helical" evidence="2">
    <location>
        <begin position="152"/>
        <end position="170"/>
    </location>
</feature>
<sequence length="465" mass="49157">MIRQPLMTQTMAGNAPGGAKGSAGGGRASPGSRRGPSRATRASHALGSRRAPRSTATGVAPEAPELRQVARRLPRLELTRRGWGLLAVALLLVMSWYLLRLRLLTDAASLLAAPVVVGLMAAAALAVVNAVRRPRVRLTASRQPQAGQRLWVSIKVRCLLPAFLPAWVAWQVGPERSGRALTPLDAGRSALGMTAQRRGPEAVMTRWIVVAEPLGLARARIPLGASTEVLVLPRPAELPEPLPAPRACDLPGGRLGDQGEERLASLREYRPGDALGSIHWRQSARIDQLLVVEREHEALPHPSLALVVEPGAYRGPEHLEAAISLAAGVVGQWARQRLGADLLLLARRPGQGAWAALRFGTEQAEAGRLLQVLARLEPGAPGGLGAMEAVADHEPRLSLESVALPRYARADVVITASPQGGGQAVFPPLDPGARGVLVVAGAGRAQATGAPDTWRVLAVADRQEQ</sequence>
<dbReference type="STRING" id="1278298.GCA_000428685_02403"/>
<dbReference type="EMBL" id="LR134363">
    <property type="protein sequence ID" value="VEG74337.1"/>
    <property type="molecule type" value="Genomic_DNA"/>
</dbReference>
<feature type="compositionally biased region" description="Polar residues" evidence="1">
    <location>
        <begin position="1"/>
        <end position="11"/>
    </location>
</feature>
<reference evidence="3 4" key="1">
    <citation type="submission" date="2018-12" db="EMBL/GenBank/DDBJ databases">
        <authorList>
            <consortium name="Pathogen Informatics"/>
        </authorList>
    </citation>
    <scope>NUCLEOTIDE SEQUENCE [LARGE SCALE GENOMIC DNA]</scope>
    <source>
        <strain evidence="3 4">NCTC11923</strain>
    </source>
</reference>
<feature type="compositionally biased region" description="Low complexity" evidence="1">
    <location>
        <begin position="29"/>
        <end position="43"/>
    </location>
</feature>
<keyword evidence="2" id="KW-0812">Transmembrane</keyword>
<evidence type="ECO:0000256" key="2">
    <source>
        <dbReference type="SAM" id="Phobius"/>
    </source>
</evidence>
<feature type="transmembrane region" description="Helical" evidence="2">
    <location>
        <begin position="111"/>
        <end position="131"/>
    </location>
</feature>
<proteinExistence type="predicted"/>
<gene>
    <name evidence="3" type="ORF">NCTC11923_00971</name>
</gene>
<protein>
    <submittedName>
        <fullName evidence="3">Uncharacterized conserved protein (Some members contain a von Willebrand factor type A (VWA) domain)</fullName>
    </submittedName>
</protein>
<keyword evidence="4" id="KW-1185">Reference proteome</keyword>
<feature type="compositionally biased region" description="Gly residues" evidence="1">
    <location>
        <begin position="15"/>
        <end position="28"/>
    </location>
</feature>
<organism evidence="3 4">
    <name type="scientific">Actinomyces slackii</name>
    <dbReference type="NCBI Taxonomy" id="52774"/>
    <lineage>
        <taxon>Bacteria</taxon>
        <taxon>Bacillati</taxon>
        <taxon>Actinomycetota</taxon>
        <taxon>Actinomycetes</taxon>
        <taxon>Actinomycetales</taxon>
        <taxon>Actinomycetaceae</taxon>
        <taxon>Actinomyces</taxon>
    </lineage>
</organism>
<evidence type="ECO:0000256" key="1">
    <source>
        <dbReference type="SAM" id="MobiDB-lite"/>
    </source>
</evidence>
<dbReference type="KEGG" id="asla:NCTC11923_00971"/>
<dbReference type="AlphaFoldDB" id="A0A448KBN2"/>
<keyword evidence="2" id="KW-0472">Membrane</keyword>
<evidence type="ECO:0000313" key="4">
    <source>
        <dbReference type="Proteomes" id="UP000276899"/>
    </source>
</evidence>
<dbReference type="Proteomes" id="UP000276899">
    <property type="component" value="Chromosome"/>
</dbReference>
<dbReference type="PANTHER" id="PTHR34351:SF1">
    <property type="entry name" value="SLR1927 PROTEIN"/>
    <property type="match status" value="1"/>
</dbReference>